<accession>A0ABT4MXQ8</accession>
<protein>
    <submittedName>
        <fullName evidence="1">GatB/YqeY domain-containing protein</fullName>
    </submittedName>
</protein>
<dbReference type="Pfam" id="PF09424">
    <property type="entry name" value="YqeY"/>
    <property type="match status" value="1"/>
</dbReference>
<name>A0ABT4MXQ8_GORRU</name>
<dbReference type="InterPro" id="IPR042184">
    <property type="entry name" value="YqeY/Aim41_N"/>
</dbReference>
<evidence type="ECO:0000313" key="2">
    <source>
        <dbReference type="Proteomes" id="UP001067235"/>
    </source>
</evidence>
<evidence type="ECO:0000313" key="1">
    <source>
        <dbReference type="EMBL" id="MCZ4551485.1"/>
    </source>
</evidence>
<organism evidence="1 2">
    <name type="scientific">Gordonia rubripertincta</name>
    <name type="common">Rhodococcus corallinus</name>
    <dbReference type="NCBI Taxonomy" id="36822"/>
    <lineage>
        <taxon>Bacteria</taxon>
        <taxon>Bacillati</taxon>
        <taxon>Actinomycetota</taxon>
        <taxon>Actinomycetes</taxon>
        <taxon>Mycobacteriales</taxon>
        <taxon>Gordoniaceae</taxon>
        <taxon>Gordonia</taxon>
    </lineage>
</organism>
<dbReference type="RefSeq" id="WP_301572330.1">
    <property type="nucleotide sequence ID" value="NZ_JAPWIE010000004.1"/>
</dbReference>
<dbReference type="PANTHER" id="PTHR28055:SF1">
    <property type="entry name" value="ALTERED INHERITANCE OF MITOCHONDRIA PROTEIN 41, MITOCHONDRIAL"/>
    <property type="match status" value="1"/>
</dbReference>
<dbReference type="InterPro" id="IPR023168">
    <property type="entry name" value="GatB_Yqey_C_2"/>
</dbReference>
<dbReference type="Gene3D" id="1.10.10.410">
    <property type="match status" value="1"/>
</dbReference>
<proteinExistence type="predicted"/>
<dbReference type="PANTHER" id="PTHR28055">
    <property type="entry name" value="ALTERED INHERITANCE OF MITOCHONDRIA PROTEIN 41, MITOCHONDRIAL"/>
    <property type="match status" value="1"/>
</dbReference>
<dbReference type="SUPFAM" id="SSF89095">
    <property type="entry name" value="GatB/YqeY motif"/>
    <property type="match status" value="1"/>
</dbReference>
<dbReference type="InterPro" id="IPR019004">
    <property type="entry name" value="YqeY/Aim41"/>
</dbReference>
<sequence>MPTIKEQIRADLTTSMKARDTAVTGTLRMILAAIQAEEVSGKEAKELTDDDVLKVLARESKKRAEAATVFAENDREELAVKERAEGEIIARYLPSQLSDDELVALVDKAYKAVAEHTGEAPTMKQMGQIMNQATALAAGGADGKRLSSAVRAKLQS</sequence>
<comment type="caution">
    <text evidence="1">The sequence shown here is derived from an EMBL/GenBank/DDBJ whole genome shotgun (WGS) entry which is preliminary data.</text>
</comment>
<keyword evidence="2" id="KW-1185">Reference proteome</keyword>
<dbReference type="InterPro" id="IPR003789">
    <property type="entry name" value="Asn/Gln_tRNA_amidoTrase-B-like"/>
</dbReference>
<gene>
    <name evidence="1" type="ORF">O4213_15950</name>
</gene>
<dbReference type="Gene3D" id="1.10.1510.10">
    <property type="entry name" value="Uncharacterised protein YqeY/AIM41 PF09424, N-terminal domain"/>
    <property type="match status" value="1"/>
</dbReference>
<dbReference type="EMBL" id="JAPWIE010000004">
    <property type="protein sequence ID" value="MCZ4551485.1"/>
    <property type="molecule type" value="Genomic_DNA"/>
</dbReference>
<dbReference type="Proteomes" id="UP001067235">
    <property type="component" value="Unassembled WGS sequence"/>
</dbReference>
<reference evidence="1" key="1">
    <citation type="submission" date="2022-12" db="EMBL/GenBank/DDBJ databases">
        <authorList>
            <person name="Krivoruchko A.V."/>
            <person name="Elkin A."/>
        </authorList>
    </citation>
    <scope>NUCLEOTIDE SEQUENCE</scope>
    <source>
        <strain evidence="1">IEGM 1388</strain>
    </source>
</reference>